<name>A0A553V5L2_9DEIO</name>
<reference evidence="2 3" key="1">
    <citation type="submission" date="2019-07" db="EMBL/GenBank/DDBJ databases">
        <title>Deinococcus detaillus sp. nov., isolated from humus soil in Antarctica.</title>
        <authorList>
            <person name="Zhang K."/>
        </authorList>
    </citation>
    <scope>NUCLEOTIDE SEQUENCE [LARGE SCALE GENOMIC DNA]</scope>
    <source>
        <strain evidence="2 3">H1</strain>
    </source>
</reference>
<evidence type="ECO:0000313" key="3">
    <source>
        <dbReference type="Proteomes" id="UP000316092"/>
    </source>
</evidence>
<comment type="caution">
    <text evidence="2">The sequence shown here is derived from an EMBL/GenBank/DDBJ whole genome shotgun (WGS) entry which is preliminary data.</text>
</comment>
<keyword evidence="1" id="KW-0732">Signal</keyword>
<evidence type="ECO:0000313" key="2">
    <source>
        <dbReference type="EMBL" id="TSA87757.1"/>
    </source>
</evidence>
<sequence>MKVLALCIVGGLALAACNQASVPSTSATHTLLPQTQAGYSAQAGSLVRSDLTDGTTTTVITATGLLPNTAYAANYYGLGSVTGAGNCGSGGAVIGDSGTTSQIGNQPFATDANGALSIQGSETTSGLAGAAYVDVYEASNLATVPLCADLSTSN</sequence>
<evidence type="ECO:0000256" key="1">
    <source>
        <dbReference type="SAM" id="SignalP"/>
    </source>
</evidence>
<feature type="chain" id="PRO_5022177131" evidence="1">
    <location>
        <begin position="16"/>
        <end position="154"/>
    </location>
</feature>
<dbReference type="Proteomes" id="UP000316092">
    <property type="component" value="Unassembled WGS sequence"/>
</dbReference>
<feature type="signal peptide" evidence="1">
    <location>
        <begin position="1"/>
        <end position="15"/>
    </location>
</feature>
<dbReference type="RefSeq" id="WP_143718974.1">
    <property type="nucleotide sequence ID" value="NZ_VKDB01000001.1"/>
</dbReference>
<proteinExistence type="predicted"/>
<gene>
    <name evidence="2" type="ORF">FNU79_00380</name>
</gene>
<organism evidence="2 3">
    <name type="scientific">Deinococcus detaillensis</name>
    <dbReference type="NCBI Taxonomy" id="2592048"/>
    <lineage>
        <taxon>Bacteria</taxon>
        <taxon>Thermotogati</taxon>
        <taxon>Deinococcota</taxon>
        <taxon>Deinococci</taxon>
        <taxon>Deinococcales</taxon>
        <taxon>Deinococcaceae</taxon>
        <taxon>Deinococcus</taxon>
    </lineage>
</organism>
<keyword evidence="3" id="KW-1185">Reference proteome</keyword>
<dbReference type="PROSITE" id="PS51257">
    <property type="entry name" value="PROKAR_LIPOPROTEIN"/>
    <property type="match status" value="1"/>
</dbReference>
<dbReference type="EMBL" id="VKDB01000001">
    <property type="protein sequence ID" value="TSA87757.1"/>
    <property type="molecule type" value="Genomic_DNA"/>
</dbReference>
<accession>A0A553V5L2</accession>
<dbReference type="AlphaFoldDB" id="A0A553V5L2"/>
<protein>
    <submittedName>
        <fullName evidence="2">Uncharacterized protein</fullName>
    </submittedName>
</protein>